<dbReference type="AlphaFoldDB" id="A0AAN1WE37"/>
<evidence type="ECO:0000313" key="3">
    <source>
        <dbReference type="Proteomes" id="UP001320119"/>
    </source>
</evidence>
<dbReference type="EMBL" id="AP023086">
    <property type="protein sequence ID" value="BCD95902.1"/>
    <property type="molecule type" value="Genomic_DNA"/>
</dbReference>
<keyword evidence="3" id="KW-1185">Reference proteome</keyword>
<dbReference type="Proteomes" id="UP001320119">
    <property type="component" value="Chromosome"/>
</dbReference>
<name>A0AAN1WE37_9GAMM</name>
<accession>A0AAN1WE37</accession>
<reference evidence="2 3" key="1">
    <citation type="journal article" date="2022" name="IScience">
        <title>An ultrasensitive nanofiber-based assay for enzymatic hydrolysis and deep-sea microbial degradation of cellulose.</title>
        <authorList>
            <person name="Tsudome M."/>
            <person name="Tachioka M."/>
            <person name="Miyazaki M."/>
            <person name="Uchimura K."/>
            <person name="Tsuda M."/>
            <person name="Takaki Y."/>
            <person name="Deguchi S."/>
        </authorList>
    </citation>
    <scope>NUCLEOTIDE SEQUENCE [LARGE SCALE GENOMIC DNA]</scope>
    <source>
        <strain evidence="2 3">GE09</strain>
    </source>
</reference>
<organism evidence="2 3">
    <name type="scientific">Marinagarivorans cellulosilyticus</name>
    <dbReference type="NCBI Taxonomy" id="2721545"/>
    <lineage>
        <taxon>Bacteria</taxon>
        <taxon>Pseudomonadati</taxon>
        <taxon>Pseudomonadota</taxon>
        <taxon>Gammaproteobacteria</taxon>
        <taxon>Cellvibrionales</taxon>
        <taxon>Cellvibrionaceae</taxon>
        <taxon>Marinagarivorans</taxon>
    </lineage>
</organism>
<dbReference type="RefSeq" id="WP_236985393.1">
    <property type="nucleotide sequence ID" value="NZ_AP023086.1"/>
</dbReference>
<feature type="transmembrane region" description="Helical" evidence="1">
    <location>
        <begin position="28"/>
        <end position="48"/>
    </location>
</feature>
<dbReference type="KEGG" id="marq:MARGE09_P0101"/>
<sequence>MLGYLFIVSLICMLVCFGIARKRNLNPSLWVALGSVFGPIAVLFALFLPAPKQAGQLSS</sequence>
<keyword evidence="1" id="KW-0812">Transmembrane</keyword>
<protein>
    <submittedName>
        <fullName evidence="2">Uncharacterized protein</fullName>
    </submittedName>
</protein>
<proteinExistence type="predicted"/>
<evidence type="ECO:0000313" key="2">
    <source>
        <dbReference type="EMBL" id="BCD95902.1"/>
    </source>
</evidence>
<keyword evidence="1" id="KW-1133">Transmembrane helix</keyword>
<keyword evidence="1" id="KW-0472">Membrane</keyword>
<gene>
    <name evidence="2" type="ORF">MARGE09_P0101</name>
</gene>
<evidence type="ECO:0000256" key="1">
    <source>
        <dbReference type="SAM" id="Phobius"/>
    </source>
</evidence>